<feature type="transmembrane region" description="Helical" evidence="1">
    <location>
        <begin position="38"/>
        <end position="56"/>
    </location>
</feature>
<evidence type="ECO:0000313" key="3">
    <source>
        <dbReference type="Proteomes" id="UP000613030"/>
    </source>
</evidence>
<sequence length="138" mass="15038">MELLESNDPKIELLKKSARHRQELEDEVKLISAKTEKIITNALIIGGTLAAAYVLMRQFSGSSKKPKAKASKIKVVQAKAPAAEVEEVEETYAPGIMSQVGSAIASQATVFLLGIAKEKLGDFIQAQFEKKAELNERP</sequence>
<dbReference type="RefSeq" id="WP_202009015.1">
    <property type="nucleotide sequence ID" value="NZ_JAERRB010000003.1"/>
</dbReference>
<organism evidence="2 3">
    <name type="scientific">Chryseolinea lacunae</name>
    <dbReference type="NCBI Taxonomy" id="2801331"/>
    <lineage>
        <taxon>Bacteria</taxon>
        <taxon>Pseudomonadati</taxon>
        <taxon>Bacteroidota</taxon>
        <taxon>Cytophagia</taxon>
        <taxon>Cytophagales</taxon>
        <taxon>Fulvivirgaceae</taxon>
        <taxon>Chryseolinea</taxon>
    </lineage>
</organism>
<comment type="caution">
    <text evidence="2">The sequence shown here is derived from an EMBL/GenBank/DDBJ whole genome shotgun (WGS) entry which is preliminary data.</text>
</comment>
<evidence type="ECO:0008006" key="4">
    <source>
        <dbReference type="Google" id="ProtNLM"/>
    </source>
</evidence>
<protein>
    <recommendedName>
        <fullName evidence="4">DUF883 domain-containing protein</fullName>
    </recommendedName>
</protein>
<dbReference type="EMBL" id="JAERRB010000003">
    <property type="protein sequence ID" value="MBL0741645.1"/>
    <property type="molecule type" value="Genomic_DNA"/>
</dbReference>
<keyword evidence="3" id="KW-1185">Reference proteome</keyword>
<gene>
    <name evidence="2" type="ORF">JI741_10470</name>
</gene>
<name>A0ABS1KQ97_9BACT</name>
<keyword evidence="1" id="KW-0812">Transmembrane</keyword>
<keyword evidence="1" id="KW-1133">Transmembrane helix</keyword>
<dbReference type="Proteomes" id="UP000613030">
    <property type="component" value="Unassembled WGS sequence"/>
</dbReference>
<proteinExistence type="predicted"/>
<reference evidence="2 3" key="1">
    <citation type="submission" date="2021-01" db="EMBL/GenBank/DDBJ databases">
        <title>Chryseolinea sp. Jin1 Genome sequencing and assembly.</title>
        <authorList>
            <person name="Kim I."/>
        </authorList>
    </citation>
    <scope>NUCLEOTIDE SEQUENCE [LARGE SCALE GENOMIC DNA]</scope>
    <source>
        <strain evidence="2 3">Jin1</strain>
    </source>
</reference>
<keyword evidence="1" id="KW-0472">Membrane</keyword>
<evidence type="ECO:0000256" key="1">
    <source>
        <dbReference type="SAM" id="Phobius"/>
    </source>
</evidence>
<accession>A0ABS1KQ97</accession>
<evidence type="ECO:0000313" key="2">
    <source>
        <dbReference type="EMBL" id="MBL0741645.1"/>
    </source>
</evidence>